<evidence type="ECO:0000313" key="4">
    <source>
        <dbReference type="Proteomes" id="UP000011666"/>
    </source>
</evidence>
<evidence type="ECO:0000313" key="3">
    <source>
        <dbReference type="EMBL" id="GAC70930.1"/>
    </source>
</evidence>
<dbReference type="RefSeq" id="WP_007625423.1">
    <property type="nucleotide sequence ID" value="NZ_BANX01000044.1"/>
</dbReference>
<dbReference type="eggNOG" id="COG3832">
    <property type="taxonomic scope" value="Bacteria"/>
</dbReference>
<dbReference type="OrthoDB" id="9803476at2"/>
<comment type="similarity">
    <text evidence="1">Belongs to the AHA1 family.</text>
</comment>
<gene>
    <name evidence="3" type="ORF">GS4_44_00120</name>
</gene>
<accession>M0QQI6</accession>
<feature type="domain" description="Activator of Hsp90 ATPase homologue 1/2-like C-terminal" evidence="2">
    <location>
        <begin position="20"/>
        <end position="141"/>
    </location>
</feature>
<comment type="caution">
    <text evidence="3">The sequence shown here is derived from an EMBL/GenBank/DDBJ whole genome shotgun (WGS) entry which is preliminary data.</text>
</comment>
<dbReference type="Gene3D" id="3.30.530.20">
    <property type="match status" value="1"/>
</dbReference>
<dbReference type="Pfam" id="PF08327">
    <property type="entry name" value="AHSA1"/>
    <property type="match status" value="1"/>
</dbReference>
<dbReference type="SUPFAM" id="SSF55961">
    <property type="entry name" value="Bet v1-like"/>
    <property type="match status" value="1"/>
</dbReference>
<name>M0QQI6_9ACTN</name>
<dbReference type="InterPro" id="IPR023393">
    <property type="entry name" value="START-like_dom_sf"/>
</dbReference>
<organism evidence="3 4">
    <name type="scientific">Gordonia soli NBRC 108243</name>
    <dbReference type="NCBI Taxonomy" id="1223545"/>
    <lineage>
        <taxon>Bacteria</taxon>
        <taxon>Bacillati</taxon>
        <taxon>Actinomycetota</taxon>
        <taxon>Actinomycetes</taxon>
        <taxon>Mycobacteriales</taxon>
        <taxon>Gordoniaceae</taxon>
        <taxon>Gordonia</taxon>
    </lineage>
</organism>
<proteinExistence type="inferred from homology"/>
<reference evidence="3 4" key="1">
    <citation type="submission" date="2013-01" db="EMBL/GenBank/DDBJ databases">
        <title>Whole genome shotgun sequence of Gordonia soli NBRC 108243.</title>
        <authorList>
            <person name="Isaki-Nakamura S."/>
            <person name="Hosoyama A."/>
            <person name="Tsuchikane K."/>
            <person name="Ando Y."/>
            <person name="Baba S."/>
            <person name="Ohji S."/>
            <person name="Hamada M."/>
            <person name="Tamura T."/>
            <person name="Yamazoe A."/>
            <person name="Yamazaki S."/>
            <person name="Fujita N."/>
        </authorList>
    </citation>
    <scope>NUCLEOTIDE SEQUENCE [LARGE SCALE GENOMIC DNA]</scope>
    <source>
        <strain evidence="3 4">NBRC 108243</strain>
    </source>
</reference>
<dbReference type="EMBL" id="BANX01000044">
    <property type="protein sequence ID" value="GAC70930.1"/>
    <property type="molecule type" value="Genomic_DNA"/>
</dbReference>
<sequence length="154" mass="17201">MTESTATTELDRIEREITIDAPASRVWSLVAEPGWYINDKEIVDHEIERDGDISYVTDPKHGRFAFRTVELDEPRYASFRWLADVEDPDSASTLVEFWITETGDGVLLKVAESGFASLPGSAAERRARYEGNAEGWTIELDLAKRHLAGAATRG</sequence>
<dbReference type="Proteomes" id="UP000011666">
    <property type="component" value="Unassembled WGS sequence"/>
</dbReference>
<protein>
    <recommendedName>
        <fullName evidence="2">Activator of Hsp90 ATPase homologue 1/2-like C-terminal domain-containing protein</fullName>
    </recommendedName>
</protein>
<keyword evidence="4" id="KW-1185">Reference proteome</keyword>
<dbReference type="AlphaFoldDB" id="M0QQI6"/>
<evidence type="ECO:0000259" key="2">
    <source>
        <dbReference type="Pfam" id="PF08327"/>
    </source>
</evidence>
<evidence type="ECO:0000256" key="1">
    <source>
        <dbReference type="ARBA" id="ARBA00006817"/>
    </source>
</evidence>
<dbReference type="InterPro" id="IPR013538">
    <property type="entry name" value="ASHA1/2-like_C"/>
</dbReference>
<dbReference type="STRING" id="1223545.GS4_44_00120"/>